<organism evidence="1 2">
    <name type="scientific">Aegilops tauschii subsp. strangulata</name>
    <name type="common">Goatgrass</name>
    <dbReference type="NCBI Taxonomy" id="200361"/>
    <lineage>
        <taxon>Eukaryota</taxon>
        <taxon>Viridiplantae</taxon>
        <taxon>Streptophyta</taxon>
        <taxon>Embryophyta</taxon>
        <taxon>Tracheophyta</taxon>
        <taxon>Spermatophyta</taxon>
        <taxon>Magnoliopsida</taxon>
        <taxon>Liliopsida</taxon>
        <taxon>Poales</taxon>
        <taxon>Poaceae</taxon>
        <taxon>BOP clade</taxon>
        <taxon>Pooideae</taxon>
        <taxon>Triticodae</taxon>
        <taxon>Triticeae</taxon>
        <taxon>Triticinae</taxon>
        <taxon>Aegilops</taxon>
    </lineage>
</organism>
<reference evidence="1" key="5">
    <citation type="journal article" date="2021" name="G3 (Bethesda)">
        <title>Aegilops tauschii genome assembly Aet v5.0 features greater sequence contiguity and improved annotation.</title>
        <authorList>
            <person name="Wang L."/>
            <person name="Zhu T."/>
            <person name="Rodriguez J.C."/>
            <person name="Deal K.R."/>
            <person name="Dubcovsky J."/>
            <person name="McGuire P.E."/>
            <person name="Lux T."/>
            <person name="Spannagl M."/>
            <person name="Mayer K.F.X."/>
            <person name="Baldrich P."/>
            <person name="Meyers B.C."/>
            <person name="Huo N."/>
            <person name="Gu Y.Q."/>
            <person name="Zhou H."/>
            <person name="Devos K.M."/>
            <person name="Bennetzen J.L."/>
            <person name="Unver T."/>
            <person name="Budak H."/>
            <person name="Gulick P.J."/>
            <person name="Galiba G."/>
            <person name="Kalapos B."/>
            <person name="Nelson D.R."/>
            <person name="Li P."/>
            <person name="You F.M."/>
            <person name="Luo M.C."/>
            <person name="Dvorak J."/>
        </authorList>
    </citation>
    <scope>NUCLEOTIDE SEQUENCE [LARGE SCALE GENOMIC DNA]</scope>
    <source>
        <strain evidence="1">cv. AL8/78</strain>
    </source>
</reference>
<proteinExistence type="predicted"/>
<name>A0A453E9Z2_AEGTS</name>
<evidence type="ECO:0000313" key="2">
    <source>
        <dbReference type="Proteomes" id="UP000015105"/>
    </source>
</evidence>
<dbReference type="EnsemblPlants" id="AET3Gv20269900.5">
    <property type="protein sequence ID" value="AET3Gv20269900.5"/>
    <property type="gene ID" value="AET3Gv20269900"/>
</dbReference>
<dbReference type="Gramene" id="AET3Gv20269900.5">
    <property type="protein sequence ID" value="AET3Gv20269900.5"/>
    <property type="gene ID" value="AET3Gv20269900"/>
</dbReference>
<reference evidence="1" key="3">
    <citation type="journal article" date="2017" name="Nature">
        <title>Genome sequence of the progenitor of the wheat D genome Aegilops tauschii.</title>
        <authorList>
            <person name="Luo M.C."/>
            <person name="Gu Y.Q."/>
            <person name="Puiu D."/>
            <person name="Wang H."/>
            <person name="Twardziok S.O."/>
            <person name="Deal K.R."/>
            <person name="Huo N."/>
            <person name="Zhu T."/>
            <person name="Wang L."/>
            <person name="Wang Y."/>
            <person name="McGuire P.E."/>
            <person name="Liu S."/>
            <person name="Long H."/>
            <person name="Ramasamy R.K."/>
            <person name="Rodriguez J.C."/>
            <person name="Van S.L."/>
            <person name="Yuan L."/>
            <person name="Wang Z."/>
            <person name="Xia Z."/>
            <person name="Xiao L."/>
            <person name="Anderson O.D."/>
            <person name="Ouyang S."/>
            <person name="Liang Y."/>
            <person name="Zimin A.V."/>
            <person name="Pertea G."/>
            <person name="Qi P."/>
            <person name="Bennetzen J.L."/>
            <person name="Dai X."/>
            <person name="Dawson M.W."/>
            <person name="Muller H.G."/>
            <person name="Kugler K."/>
            <person name="Rivarola-Duarte L."/>
            <person name="Spannagl M."/>
            <person name="Mayer K.F.X."/>
            <person name="Lu F.H."/>
            <person name="Bevan M.W."/>
            <person name="Leroy P."/>
            <person name="Li P."/>
            <person name="You F.M."/>
            <person name="Sun Q."/>
            <person name="Liu Z."/>
            <person name="Lyons E."/>
            <person name="Wicker T."/>
            <person name="Salzberg S.L."/>
            <person name="Devos K.M."/>
            <person name="Dvorak J."/>
        </authorList>
    </citation>
    <scope>NUCLEOTIDE SEQUENCE [LARGE SCALE GENOMIC DNA]</scope>
    <source>
        <strain evidence="1">cv. AL8/78</strain>
    </source>
</reference>
<dbReference type="AlphaFoldDB" id="A0A453E9Z2"/>
<accession>A0A453E9Z2</accession>
<dbReference type="Proteomes" id="UP000015105">
    <property type="component" value="Chromosome 3D"/>
</dbReference>
<evidence type="ECO:0000313" key="1">
    <source>
        <dbReference type="EnsemblPlants" id="AET3Gv20269900.5"/>
    </source>
</evidence>
<reference evidence="1" key="4">
    <citation type="submission" date="2019-03" db="UniProtKB">
        <authorList>
            <consortium name="EnsemblPlants"/>
        </authorList>
    </citation>
    <scope>IDENTIFICATION</scope>
</reference>
<sequence>GCLISSSNHTFILFSLSYTATSIDSPLTATPLFPIRGPAPPASSQAAIILPPWRAPPVPPPLPLPLISLFSSCEQRRGVFLLEPAHDDDAIGARPCWSRRMAGDVTTDVASPATVLELR</sequence>
<keyword evidence="2" id="KW-1185">Reference proteome</keyword>
<reference evidence="2" key="2">
    <citation type="journal article" date="2017" name="Nat. Plants">
        <title>The Aegilops tauschii genome reveals multiple impacts of transposons.</title>
        <authorList>
            <person name="Zhao G."/>
            <person name="Zou C."/>
            <person name="Li K."/>
            <person name="Wang K."/>
            <person name="Li T."/>
            <person name="Gao L."/>
            <person name="Zhang X."/>
            <person name="Wang H."/>
            <person name="Yang Z."/>
            <person name="Liu X."/>
            <person name="Jiang W."/>
            <person name="Mao L."/>
            <person name="Kong X."/>
            <person name="Jiao Y."/>
            <person name="Jia J."/>
        </authorList>
    </citation>
    <scope>NUCLEOTIDE SEQUENCE [LARGE SCALE GENOMIC DNA]</scope>
    <source>
        <strain evidence="2">cv. AL8/78</strain>
    </source>
</reference>
<reference evidence="2" key="1">
    <citation type="journal article" date="2014" name="Science">
        <title>Ancient hybridizations among the ancestral genomes of bread wheat.</title>
        <authorList>
            <consortium name="International Wheat Genome Sequencing Consortium,"/>
            <person name="Marcussen T."/>
            <person name="Sandve S.R."/>
            <person name="Heier L."/>
            <person name="Spannagl M."/>
            <person name="Pfeifer M."/>
            <person name="Jakobsen K.S."/>
            <person name="Wulff B.B."/>
            <person name="Steuernagel B."/>
            <person name="Mayer K.F."/>
            <person name="Olsen O.A."/>
        </authorList>
    </citation>
    <scope>NUCLEOTIDE SEQUENCE [LARGE SCALE GENOMIC DNA]</scope>
    <source>
        <strain evidence="2">cv. AL8/78</strain>
    </source>
</reference>
<protein>
    <submittedName>
        <fullName evidence="1">Uncharacterized protein</fullName>
    </submittedName>
</protein>